<dbReference type="AlphaFoldDB" id="A0A369W8W1"/>
<accession>A0A369W8W1</accession>
<sequence>MEILITFLFSLVVIGLLAWVVSRSPRSRYRPNRKEVVKLLQAVIDGSARQSQWDLFIGYPLYHDPELEQIRLRCVALTQGDPDTEPMASGLGSYLFDRAGREQIEQVLKQLNQLIADEPYRRDF</sequence>
<keyword evidence="2" id="KW-1185">Reference proteome</keyword>
<evidence type="ECO:0000313" key="1">
    <source>
        <dbReference type="EMBL" id="RDE18087.1"/>
    </source>
</evidence>
<dbReference type="OrthoDB" id="6120993at2"/>
<name>A0A369W8W1_9GAMM</name>
<comment type="caution">
    <text evidence="1">The sequence shown here is derived from an EMBL/GenBank/DDBJ whole genome shotgun (WGS) entry which is preliminary data.</text>
</comment>
<gene>
    <name evidence="1" type="ORF">DV711_18365</name>
</gene>
<dbReference type="Proteomes" id="UP000253769">
    <property type="component" value="Unassembled WGS sequence"/>
</dbReference>
<organism evidence="1 2">
    <name type="scientific">Motiliproteus coralliicola</name>
    <dbReference type="NCBI Taxonomy" id="2283196"/>
    <lineage>
        <taxon>Bacteria</taxon>
        <taxon>Pseudomonadati</taxon>
        <taxon>Pseudomonadota</taxon>
        <taxon>Gammaproteobacteria</taxon>
        <taxon>Oceanospirillales</taxon>
        <taxon>Oceanospirillaceae</taxon>
        <taxon>Motiliproteus</taxon>
    </lineage>
</organism>
<proteinExistence type="predicted"/>
<dbReference type="EMBL" id="QQOH01000006">
    <property type="protein sequence ID" value="RDE18087.1"/>
    <property type="molecule type" value="Genomic_DNA"/>
</dbReference>
<reference evidence="1 2" key="1">
    <citation type="submission" date="2018-07" db="EMBL/GenBank/DDBJ databases">
        <title>Motiliproteus coralliicola sp. nov., a bacterium isolated from Coral.</title>
        <authorList>
            <person name="Wang G."/>
        </authorList>
    </citation>
    <scope>NUCLEOTIDE SEQUENCE [LARGE SCALE GENOMIC DNA]</scope>
    <source>
        <strain evidence="1 2">C34</strain>
    </source>
</reference>
<evidence type="ECO:0000313" key="2">
    <source>
        <dbReference type="Proteomes" id="UP000253769"/>
    </source>
</evidence>
<dbReference type="RefSeq" id="WP_114697207.1">
    <property type="nucleotide sequence ID" value="NZ_QQOH01000006.1"/>
</dbReference>
<protein>
    <submittedName>
        <fullName evidence="1">Uncharacterized protein</fullName>
    </submittedName>
</protein>